<dbReference type="InterPro" id="IPR002931">
    <property type="entry name" value="Transglutaminase-like"/>
</dbReference>
<protein>
    <submittedName>
        <fullName evidence="4">Transglutaminase-like superfamily protein</fullName>
    </submittedName>
</protein>
<feature type="domain" description="DUF3857" evidence="3">
    <location>
        <begin position="53"/>
        <end position="212"/>
    </location>
</feature>
<organism evidence="4 5">
    <name type="scientific">Sediminibacterium ginsengisoli</name>
    <dbReference type="NCBI Taxonomy" id="413434"/>
    <lineage>
        <taxon>Bacteria</taxon>
        <taxon>Pseudomonadati</taxon>
        <taxon>Bacteroidota</taxon>
        <taxon>Chitinophagia</taxon>
        <taxon>Chitinophagales</taxon>
        <taxon>Chitinophagaceae</taxon>
        <taxon>Sediminibacterium</taxon>
    </lineage>
</organism>
<evidence type="ECO:0000259" key="3">
    <source>
        <dbReference type="Pfam" id="PF12969"/>
    </source>
</evidence>
<dbReference type="OrthoDB" id="8595007at2"/>
<accession>A0A1T4QHI6</accession>
<evidence type="ECO:0000259" key="2">
    <source>
        <dbReference type="Pfam" id="PF01841"/>
    </source>
</evidence>
<dbReference type="Gene3D" id="2.60.40.3140">
    <property type="match status" value="1"/>
</dbReference>
<dbReference type="RefSeq" id="WP_078832067.1">
    <property type="nucleotide sequence ID" value="NZ_FUWH01000008.1"/>
</dbReference>
<feature type="chain" id="PRO_5012029691" evidence="1">
    <location>
        <begin position="19"/>
        <end position="632"/>
    </location>
</feature>
<dbReference type="STRING" id="413434.SAMN04488132_108141"/>
<dbReference type="SUPFAM" id="SSF54001">
    <property type="entry name" value="Cysteine proteinases"/>
    <property type="match status" value="1"/>
</dbReference>
<feature type="signal peptide" evidence="1">
    <location>
        <begin position="1"/>
        <end position="18"/>
    </location>
</feature>
<evidence type="ECO:0000256" key="1">
    <source>
        <dbReference type="SAM" id="SignalP"/>
    </source>
</evidence>
<sequence length="632" mass="71547">MKRLLFLVLALWAAETHAQDYNVASIPDSLVQHADVVKRFEELHVTIKGIDKAVVRHRYAITILNENGDDAASYSNAYTKLISLGDISGKLYDAGGKLLKTVRRKDIADRSANDDESLLTDARYKSFTFYHKIYPYTVEFEDEQVYDGIYFLPIWQPVEDEKYAVQQSRLIVETPSDYGLRYKQQNYALQPVIADNSKVKTYTWQLANLKGIEAEPYQPDWQEITPTVHIAPTQFVIGGYKGDMSTWSGFGRFVADLNRNRDELPESVKQEVQALVKGLSSNDEKIDALYRYMQQRTRYISIQLGIGSWQPFEAKYVAEKKYGDCKALSNYMVSLLKEAGIPAYYTLITSGAGRKGLREDFPAPYFNHAVVCVPGAKDTTWLECTSQTVSTGYMGSSTGNRKALMITEKGGEVVYSPVYKAADNSQLRVVTATVDETGTLTADINTHFTGSQQELSHSLLHHATQAERDKYLNRELNLPTYKVEKINYTETRGKIPAMDEILRITSSGYASITGKRLFITPNLFNRVSRLPADKPRQYDIEFRSAYVDVDSILITIPDGYTLEALPKPADITNRFGRYSINCTVTGNRIILVRKHQQDAGKFPAGDYPELVKYFEELYKADRARVVLVKKES</sequence>
<keyword evidence="5" id="KW-1185">Reference proteome</keyword>
<reference evidence="4 5" key="1">
    <citation type="submission" date="2017-02" db="EMBL/GenBank/DDBJ databases">
        <authorList>
            <person name="Peterson S.W."/>
        </authorList>
    </citation>
    <scope>NUCLEOTIDE SEQUENCE [LARGE SCALE GENOMIC DNA]</scope>
    <source>
        <strain evidence="4 5">DSM 22335</strain>
    </source>
</reference>
<dbReference type="Gene3D" id="2.60.120.1130">
    <property type="match status" value="1"/>
</dbReference>
<dbReference type="Proteomes" id="UP000190888">
    <property type="component" value="Unassembled WGS sequence"/>
</dbReference>
<dbReference type="Pfam" id="PF12969">
    <property type="entry name" value="DUF3857"/>
    <property type="match status" value="1"/>
</dbReference>
<name>A0A1T4QHI6_9BACT</name>
<proteinExistence type="predicted"/>
<evidence type="ECO:0000313" key="4">
    <source>
        <dbReference type="EMBL" id="SKA03253.1"/>
    </source>
</evidence>
<dbReference type="AlphaFoldDB" id="A0A1T4QHI6"/>
<dbReference type="InterPro" id="IPR038765">
    <property type="entry name" value="Papain-like_cys_pep_sf"/>
</dbReference>
<keyword evidence="1" id="KW-0732">Signal</keyword>
<dbReference type="EMBL" id="FUWH01000008">
    <property type="protein sequence ID" value="SKA03253.1"/>
    <property type="molecule type" value="Genomic_DNA"/>
</dbReference>
<gene>
    <name evidence="4" type="ORF">SAMN04488132_108141</name>
</gene>
<dbReference type="Gene3D" id="3.10.620.30">
    <property type="match status" value="1"/>
</dbReference>
<dbReference type="InterPro" id="IPR024618">
    <property type="entry name" value="DUF3857"/>
</dbReference>
<dbReference type="Pfam" id="PF01841">
    <property type="entry name" value="Transglut_core"/>
    <property type="match status" value="1"/>
</dbReference>
<feature type="domain" description="Transglutaminase-like" evidence="2">
    <location>
        <begin position="273"/>
        <end position="346"/>
    </location>
</feature>
<evidence type="ECO:0000313" key="5">
    <source>
        <dbReference type="Proteomes" id="UP000190888"/>
    </source>
</evidence>